<dbReference type="InterPro" id="IPR029787">
    <property type="entry name" value="Nucleotide_cyclase"/>
</dbReference>
<dbReference type="GeneID" id="68100460"/>
<comment type="caution">
    <text evidence="1">The sequence shown here is derived from an EMBL/GenBank/DDBJ whole genome shotgun (WGS) entry which is preliminary data.</text>
</comment>
<keyword evidence="2" id="KW-1185">Reference proteome</keyword>
<gene>
    <name evidence="1" type="ORF">C9374_008006</name>
</gene>
<organism evidence="1 2">
    <name type="scientific">Naegleria lovaniensis</name>
    <name type="common">Amoeba</name>
    <dbReference type="NCBI Taxonomy" id="51637"/>
    <lineage>
        <taxon>Eukaryota</taxon>
        <taxon>Discoba</taxon>
        <taxon>Heterolobosea</taxon>
        <taxon>Tetramitia</taxon>
        <taxon>Eutetramitia</taxon>
        <taxon>Vahlkampfiidae</taxon>
        <taxon>Naegleria</taxon>
    </lineage>
</organism>
<accession>A0AA88GHV1</accession>
<reference evidence="1 2" key="1">
    <citation type="journal article" date="2018" name="BMC Genomics">
        <title>The genome of Naegleria lovaniensis, the basis for a comparative approach to unravel pathogenicity factors of the human pathogenic amoeba N. fowleri.</title>
        <authorList>
            <person name="Liechti N."/>
            <person name="Schurch N."/>
            <person name="Bruggmann R."/>
            <person name="Wittwer M."/>
        </authorList>
    </citation>
    <scope>NUCLEOTIDE SEQUENCE [LARGE SCALE GENOMIC DNA]</scope>
    <source>
        <strain evidence="1 2">ATCC 30569</strain>
    </source>
</reference>
<dbReference type="AlphaFoldDB" id="A0AA88GHV1"/>
<dbReference type="Proteomes" id="UP000816034">
    <property type="component" value="Unassembled WGS sequence"/>
</dbReference>
<dbReference type="EMBL" id="PYSW02000031">
    <property type="protein sequence ID" value="KAG2378858.1"/>
    <property type="molecule type" value="Genomic_DNA"/>
</dbReference>
<dbReference type="RefSeq" id="XP_044546120.1">
    <property type="nucleotide sequence ID" value="XM_044698035.1"/>
</dbReference>
<dbReference type="SUPFAM" id="SSF55073">
    <property type="entry name" value="Nucleotide cyclase"/>
    <property type="match status" value="1"/>
</dbReference>
<dbReference type="Gene3D" id="3.30.70.1230">
    <property type="entry name" value="Nucleotide cyclase"/>
    <property type="match status" value="1"/>
</dbReference>
<evidence type="ECO:0000313" key="2">
    <source>
        <dbReference type="Proteomes" id="UP000816034"/>
    </source>
</evidence>
<proteinExistence type="predicted"/>
<evidence type="ECO:0008006" key="3">
    <source>
        <dbReference type="Google" id="ProtNLM"/>
    </source>
</evidence>
<name>A0AA88GHV1_NAELO</name>
<sequence length="262" mass="29298">MQADLHILTVDEYQCSFVSGNSKKRPNIAALEAALKISKTLENCLLNERVRVCIGVSSGKTHVGNLGNHQLRVHSIVGPLISNAKKLSALCQIINGCSILADANTLSMGDAKQAFVVRPVERLVVENDAFHGIVSSVYHVIKENNVEKDEWMYELEQQKANGRFKDFESAFSIFEQSSITDDVALEKIHESQKILQNHLEKYPEDTFTTNRILKVLETICDRSKREGRVSHALSSYRTVVKKSFEGVTNMSNLVEIDSASFE</sequence>
<protein>
    <recommendedName>
        <fullName evidence="3">Guanylate cyclase domain-containing protein</fullName>
    </recommendedName>
</protein>
<evidence type="ECO:0000313" key="1">
    <source>
        <dbReference type="EMBL" id="KAG2378858.1"/>
    </source>
</evidence>